<gene>
    <name evidence="1" type="ORF">ACFFVB_14610</name>
</gene>
<accession>A0ABV5F4D8</accession>
<dbReference type="Gene3D" id="3.90.1720.10">
    <property type="entry name" value="endopeptidase domain like (from Nostoc punctiforme)"/>
    <property type="match status" value="1"/>
</dbReference>
<organism evidence="1 2">
    <name type="scientific">Formosa undariae</name>
    <dbReference type="NCBI Taxonomy" id="1325436"/>
    <lineage>
        <taxon>Bacteria</taxon>
        <taxon>Pseudomonadati</taxon>
        <taxon>Bacteroidota</taxon>
        <taxon>Flavobacteriia</taxon>
        <taxon>Flavobacteriales</taxon>
        <taxon>Flavobacteriaceae</taxon>
        <taxon>Formosa</taxon>
    </lineage>
</organism>
<name>A0ABV5F4D8_9FLAO</name>
<dbReference type="SUPFAM" id="SSF54001">
    <property type="entry name" value="Cysteine proteinases"/>
    <property type="match status" value="1"/>
</dbReference>
<protein>
    <submittedName>
        <fullName evidence="1">YiiX/YebB-like N1pC/P60 family cysteine hydrolase</fullName>
    </submittedName>
</protein>
<dbReference type="InterPro" id="IPR038765">
    <property type="entry name" value="Papain-like_cys_pep_sf"/>
</dbReference>
<keyword evidence="2" id="KW-1185">Reference proteome</keyword>
<proteinExistence type="predicted"/>
<dbReference type="EMBL" id="JBHMEZ010000013">
    <property type="protein sequence ID" value="MFB9054316.1"/>
    <property type="molecule type" value="Genomic_DNA"/>
</dbReference>
<evidence type="ECO:0000313" key="2">
    <source>
        <dbReference type="Proteomes" id="UP001589605"/>
    </source>
</evidence>
<reference evidence="1 2" key="1">
    <citation type="submission" date="2024-09" db="EMBL/GenBank/DDBJ databases">
        <authorList>
            <person name="Sun Q."/>
            <person name="Mori K."/>
        </authorList>
    </citation>
    <scope>NUCLEOTIDE SEQUENCE [LARGE SCALE GENOMIC DNA]</scope>
    <source>
        <strain evidence="1 2">CECT 8286</strain>
    </source>
</reference>
<dbReference type="Proteomes" id="UP001589605">
    <property type="component" value="Unassembled WGS sequence"/>
</dbReference>
<evidence type="ECO:0000313" key="1">
    <source>
        <dbReference type="EMBL" id="MFB9054316.1"/>
    </source>
</evidence>
<dbReference type="PROSITE" id="PS51257">
    <property type="entry name" value="PROKAR_LIPOPROTEIN"/>
    <property type="match status" value="1"/>
</dbReference>
<dbReference type="RefSeq" id="WP_382383892.1">
    <property type="nucleotide sequence ID" value="NZ_JBHMEZ010000013.1"/>
</dbReference>
<sequence>MKNNYYILSLLLPILLIYSCKNTPEFPTKEGDLLFQDVDCGPFCDAIEAVTQGIDNYNFSHVGLVIKSENGDLKVMEAISAGVVLTPIDSFLNRSLDAHKNPKVIVGRLKPELNHLIPKTISFIQSKMDAAYDPYFDIDNDKYYCSELIHLAFKSANNDKAIFKEQPMTFKSPETDETYAIWEVYFRNLDYDIPEEQLGLNPGGMSLSPFIDIVHHFGTPSKKVTQ</sequence>
<dbReference type="InterPro" id="IPR024453">
    <property type="entry name" value="Peptidase_C92"/>
</dbReference>
<dbReference type="Pfam" id="PF05708">
    <property type="entry name" value="Peptidase_C92"/>
    <property type="match status" value="1"/>
</dbReference>
<comment type="caution">
    <text evidence="1">The sequence shown here is derived from an EMBL/GenBank/DDBJ whole genome shotgun (WGS) entry which is preliminary data.</text>
</comment>